<dbReference type="eggNOG" id="ENOG5032G7P">
    <property type="taxonomic scope" value="Bacteria"/>
</dbReference>
<protein>
    <recommendedName>
        <fullName evidence="3">RiboL-PSP-HEPN domain-containing protein</fullName>
    </recommendedName>
</protein>
<organism evidence="1 2">
    <name type="scientific">Gordonia sputi NBRC 100414</name>
    <dbReference type="NCBI Taxonomy" id="1089453"/>
    <lineage>
        <taxon>Bacteria</taxon>
        <taxon>Bacillati</taxon>
        <taxon>Actinomycetota</taxon>
        <taxon>Actinomycetes</taxon>
        <taxon>Mycobacteriales</taxon>
        <taxon>Gordoniaceae</taxon>
        <taxon>Gordonia</taxon>
    </lineage>
</organism>
<dbReference type="AlphaFoldDB" id="H5TVM2"/>
<dbReference type="Proteomes" id="UP000005845">
    <property type="component" value="Unassembled WGS sequence"/>
</dbReference>
<proteinExistence type="predicted"/>
<evidence type="ECO:0000313" key="2">
    <source>
        <dbReference type="Proteomes" id="UP000005845"/>
    </source>
</evidence>
<dbReference type="RefSeq" id="WP_005202298.1">
    <property type="nucleotide sequence ID" value="NZ_BAFC01000011.1"/>
</dbReference>
<dbReference type="EMBL" id="BAFC01000011">
    <property type="protein sequence ID" value="GAB37530.1"/>
    <property type="molecule type" value="Genomic_DNA"/>
</dbReference>
<evidence type="ECO:0000313" key="1">
    <source>
        <dbReference type="EMBL" id="GAB37530.1"/>
    </source>
</evidence>
<reference evidence="1 2" key="1">
    <citation type="submission" date="2012-02" db="EMBL/GenBank/DDBJ databases">
        <title>Whole genome shotgun sequence of Gordonia sputi NBRC 100414.</title>
        <authorList>
            <person name="Yoshida I."/>
            <person name="Hosoyama A."/>
            <person name="Tsuchikane K."/>
            <person name="Katsumata H."/>
            <person name="Yamazaki S."/>
            <person name="Fujita N."/>
        </authorList>
    </citation>
    <scope>NUCLEOTIDE SEQUENCE [LARGE SCALE GENOMIC DNA]</scope>
    <source>
        <strain evidence="1 2">NBRC 100414</strain>
    </source>
</reference>
<keyword evidence="2" id="KW-1185">Reference proteome</keyword>
<gene>
    <name evidence="1" type="ORF">GOSPT_011_00020</name>
</gene>
<name>H5TVM2_9ACTN</name>
<comment type="caution">
    <text evidence="1">The sequence shown here is derived from an EMBL/GenBank/DDBJ whole genome shotgun (WGS) entry which is preliminary data.</text>
</comment>
<evidence type="ECO:0008006" key="3">
    <source>
        <dbReference type="Google" id="ProtNLM"/>
    </source>
</evidence>
<accession>H5TVM2</accession>
<sequence>MVDTTANVDPASMAMLGFADFVSETVDFADSATKGIKLANKLHNFGRSIGVNQRAQRHTSDQQHVLHGLLLIATWGAFEASFDDYCIGVLRADPAVSDAESEYARLIRKTRREKAPIKFEKVLRPLQRDGEIPEGLLTALKSANQTRNIWAHNRGVADAEFVERASHLGHTVGERVIMDSRLYTRYAFAIGTYAVFLISRQLQAATGAERALPTSVMDKNPFRADYISVFGDNPVSSPISAAMPLRQEN</sequence>